<evidence type="ECO:0000313" key="1">
    <source>
        <dbReference type="Proteomes" id="UP000035680"/>
    </source>
</evidence>
<dbReference type="Proteomes" id="UP000035680">
    <property type="component" value="Unassembled WGS sequence"/>
</dbReference>
<proteinExistence type="predicted"/>
<reference evidence="2" key="2">
    <citation type="submission" date="2015-08" db="UniProtKB">
        <authorList>
            <consortium name="WormBaseParasite"/>
        </authorList>
    </citation>
    <scope>IDENTIFICATION</scope>
</reference>
<organism evidence="1 2">
    <name type="scientific">Strongyloides venezuelensis</name>
    <name type="common">Threadworm</name>
    <dbReference type="NCBI Taxonomy" id="75913"/>
    <lineage>
        <taxon>Eukaryota</taxon>
        <taxon>Metazoa</taxon>
        <taxon>Ecdysozoa</taxon>
        <taxon>Nematoda</taxon>
        <taxon>Chromadorea</taxon>
        <taxon>Rhabditida</taxon>
        <taxon>Tylenchina</taxon>
        <taxon>Panagrolaimomorpha</taxon>
        <taxon>Strongyloidoidea</taxon>
        <taxon>Strongyloididae</taxon>
        <taxon>Strongyloides</taxon>
    </lineage>
</organism>
<protein>
    <submittedName>
        <fullName evidence="2">F-box domain-containing protein</fullName>
    </submittedName>
</protein>
<reference evidence="1" key="1">
    <citation type="submission" date="2014-07" db="EMBL/GenBank/DDBJ databases">
        <authorList>
            <person name="Martin A.A"/>
            <person name="De Silva N."/>
        </authorList>
    </citation>
    <scope>NUCLEOTIDE SEQUENCE</scope>
</reference>
<name>A0A0K0G015_STRVS</name>
<sequence>MSQFLSANSTAMDTVLRNYHLMDIILSYVDDVKDRVSFEMACKYFRDLSLYSLLPSLKDGFYKNLTFLKIVISYNTNTIDISVGTAPEYKFTANRDIIDNELLCNNESTSIALIGFLRRFLLQTRNVHIEVIDDNGERNLEEIMWLDKCIIQLILEMRCKINEITLTPIIYPCRNKEIYKTLKYIYKNLQKLNVNINIILDILWKRDDEDINVLEYDLFYNIFKGSNISSIVISPKDTSIQCSFREWMKLYFDIKFINFESIIKAVFLIDCRCVCCSQTSGKIYQSFLRNSPLFELSLNFSPFNVLNPGDIFYYIPENISDLHISIYMDNFDVYECLRILKEKHIRSLEINNVDCFQFVDIPYFLESFPLLRGLSLSEVGATFITQLAEYLSTSNSKNNIEFLEVFSKFETKAFIALKSLKQKFQFSRMDPSSFECITLGFNYANNAMLIKEYSN</sequence>
<accession>A0A0K0G015</accession>
<dbReference type="AlphaFoldDB" id="A0A0K0G015"/>
<keyword evidence="1" id="KW-1185">Reference proteome</keyword>
<dbReference type="WBParaSite" id="SVE_1804700.1">
    <property type="protein sequence ID" value="SVE_1804700.1"/>
    <property type="gene ID" value="SVE_1804700"/>
</dbReference>
<evidence type="ECO:0000313" key="2">
    <source>
        <dbReference type="WBParaSite" id="SVE_1804700.1"/>
    </source>
</evidence>